<comment type="caution">
    <text evidence="2">The sequence shown here is derived from an EMBL/GenBank/DDBJ whole genome shotgun (WGS) entry which is preliminary data.</text>
</comment>
<evidence type="ECO:0000256" key="1">
    <source>
        <dbReference type="SAM" id="MobiDB-lite"/>
    </source>
</evidence>
<reference evidence="2" key="1">
    <citation type="submission" date="2020-05" db="EMBL/GenBank/DDBJ databases">
        <title>Phylogenomic resolution of chytrid fungi.</title>
        <authorList>
            <person name="Stajich J.E."/>
            <person name="Amses K."/>
            <person name="Simmons R."/>
            <person name="Seto K."/>
            <person name="Myers J."/>
            <person name="Bonds A."/>
            <person name="Quandt C.A."/>
            <person name="Barry K."/>
            <person name="Liu P."/>
            <person name="Grigoriev I."/>
            <person name="Longcore J.E."/>
            <person name="James T.Y."/>
        </authorList>
    </citation>
    <scope>NUCLEOTIDE SEQUENCE</scope>
    <source>
        <strain evidence="2">JEL0318</strain>
    </source>
</reference>
<feature type="non-terminal residue" evidence="2">
    <location>
        <position position="179"/>
    </location>
</feature>
<accession>A0AAD5S7J6</accession>
<feature type="compositionally biased region" description="Basic and acidic residues" evidence="1">
    <location>
        <begin position="106"/>
        <end position="116"/>
    </location>
</feature>
<feature type="region of interest" description="Disordered" evidence="1">
    <location>
        <begin position="1"/>
        <end position="179"/>
    </location>
</feature>
<evidence type="ECO:0000313" key="3">
    <source>
        <dbReference type="Proteomes" id="UP001212841"/>
    </source>
</evidence>
<dbReference type="Proteomes" id="UP001212841">
    <property type="component" value="Unassembled WGS sequence"/>
</dbReference>
<sequence length="179" mass="18467">MSKSSAARKAHDSIALPSQSSSISRRTSLPTSKSSKTSQSSGSGENLTKNPSTLTKGSSGSLPKITSSTGSISGTNPTGTSTDNLKNERVPSLPSLAASKSVTQPPERKTTNRNEIARYQAGIKKAGATKSKDGKDKGLGVRGSHLENKPAVVPAPHSRAVGKVAEGSKGRKTKSQQDL</sequence>
<dbReference type="EMBL" id="JADGJD010001210">
    <property type="protein sequence ID" value="KAJ3045816.1"/>
    <property type="molecule type" value="Genomic_DNA"/>
</dbReference>
<keyword evidence="3" id="KW-1185">Reference proteome</keyword>
<feature type="compositionally biased region" description="Polar residues" evidence="1">
    <location>
        <begin position="45"/>
        <end position="65"/>
    </location>
</feature>
<feature type="compositionally biased region" description="Basic residues" evidence="1">
    <location>
        <begin position="170"/>
        <end position="179"/>
    </location>
</feature>
<dbReference type="AlphaFoldDB" id="A0AAD5S7J6"/>
<evidence type="ECO:0000313" key="2">
    <source>
        <dbReference type="EMBL" id="KAJ3045816.1"/>
    </source>
</evidence>
<feature type="compositionally biased region" description="Low complexity" evidence="1">
    <location>
        <begin position="66"/>
        <end position="82"/>
    </location>
</feature>
<organism evidence="2 3">
    <name type="scientific">Rhizophlyctis rosea</name>
    <dbReference type="NCBI Taxonomy" id="64517"/>
    <lineage>
        <taxon>Eukaryota</taxon>
        <taxon>Fungi</taxon>
        <taxon>Fungi incertae sedis</taxon>
        <taxon>Chytridiomycota</taxon>
        <taxon>Chytridiomycota incertae sedis</taxon>
        <taxon>Chytridiomycetes</taxon>
        <taxon>Rhizophlyctidales</taxon>
        <taxon>Rhizophlyctidaceae</taxon>
        <taxon>Rhizophlyctis</taxon>
    </lineage>
</organism>
<feature type="compositionally biased region" description="Basic and acidic residues" evidence="1">
    <location>
        <begin position="130"/>
        <end position="148"/>
    </location>
</feature>
<gene>
    <name evidence="2" type="ORF">HK097_001104</name>
</gene>
<feature type="compositionally biased region" description="Low complexity" evidence="1">
    <location>
        <begin position="13"/>
        <end position="44"/>
    </location>
</feature>
<name>A0AAD5S7J6_9FUNG</name>
<protein>
    <submittedName>
        <fullName evidence="2">Uncharacterized protein</fullName>
    </submittedName>
</protein>
<proteinExistence type="predicted"/>